<dbReference type="EMBL" id="JACLIC010000040">
    <property type="protein sequence ID" value="MBY0206054.1"/>
    <property type="molecule type" value="Genomic_DNA"/>
</dbReference>
<dbReference type="InterPro" id="IPR013783">
    <property type="entry name" value="Ig-like_fold"/>
</dbReference>
<dbReference type="InterPro" id="IPR003961">
    <property type="entry name" value="FN3_dom"/>
</dbReference>
<feature type="non-terminal residue" evidence="2">
    <location>
        <position position="1"/>
    </location>
</feature>
<name>A0ABS7KPN0_9BACL</name>
<keyword evidence="3" id="KW-1185">Reference proteome</keyword>
<sequence>AGVGAWSELISATTLLNTPVLKATSEETVINLTWVAIANATKYEIEADGAVVATVEEPSYSHTSLLPGTAHKYRVRALTETNTSAWTAVLTQSTIPASVSGLAINTVTNAAIALKWNAVSGATGYDLEIDGTVVAATGTAYTKSGLAANTDHTFRIRSKNAAGVGAWSELISATTLLNTPVLKATSEETVINLTWVAIANATKYEIEADGAVVATVEEPSYSHTSLLPGPAHKYRVRALTETNTSAWTAVLTQSAVPGKVEGLLLNTATTAAISIKWAAAIGATGYELEIDGTVVAVTGTAYTKSGLAANTDHTFRIRAKNAAGIGSWSDMLNASTQLNLPTALKGVPEETAVVLTWTGVVGATKYEIEADGSTVATVSEPSYTHSELLGGTAHRYRVRALTDTNASAWTAVVSQTTLPGSVSGLTVNSATTAAIALKWNAVSGATGYDLEIDGTIVAINAVAYTKSGFAPNSEHSFRIRAKNASGAGAWSEIITGVTQLSVAVPKGTVDRTSITITWENVAGATSYEIEADGQIVAIVSDPAFVHLDLLPASVHKYRVRAFNDQNTSVWSSALSIRTLN</sequence>
<reference evidence="2 3" key="1">
    <citation type="submission" date="2020-08" db="EMBL/GenBank/DDBJ databases">
        <title>Fungal Genomes of the International Space Station.</title>
        <authorList>
            <person name="Seuylemezian A."/>
            <person name="Singh N.K."/>
            <person name="Wood J."/>
            <person name="Venkateswaran K."/>
        </authorList>
    </citation>
    <scope>NUCLEOTIDE SEQUENCE [LARGE SCALE GENOMIC DNA]</scope>
    <source>
        <strain evidence="2 3">S/N-304-OC-R4</strain>
    </source>
</reference>
<comment type="caution">
    <text evidence="2">The sequence shown here is derived from an EMBL/GenBank/DDBJ whole genome shotgun (WGS) entry which is preliminary data.</text>
</comment>
<organism evidence="2 3">
    <name type="scientific">Paenibacillus cucumis</name>
    <name type="common">ex Kampfer et al. 2016</name>
    <dbReference type="NCBI Taxonomy" id="1776858"/>
    <lineage>
        <taxon>Bacteria</taxon>
        <taxon>Bacillati</taxon>
        <taxon>Bacillota</taxon>
        <taxon>Bacilli</taxon>
        <taxon>Bacillales</taxon>
        <taxon>Paenibacillaceae</taxon>
        <taxon>Paenibacillus</taxon>
    </lineage>
</organism>
<dbReference type="PANTHER" id="PTHR24099:SF11">
    <property type="entry name" value="FIBRONECTIN TYPE III DOMAIN-CONTAINING 3BA-RELATED"/>
    <property type="match status" value="1"/>
</dbReference>
<accession>A0ABS7KPN0</accession>
<dbReference type="SUPFAM" id="SSF49265">
    <property type="entry name" value="Fibronectin type III"/>
    <property type="match status" value="4"/>
</dbReference>
<evidence type="ECO:0000313" key="2">
    <source>
        <dbReference type="EMBL" id="MBY0206054.1"/>
    </source>
</evidence>
<dbReference type="PANTHER" id="PTHR24099">
    <property type="entry name" value="E3 UBIQUITIN-PROTEIN LIGASE TRIM36-RELATED"/>
    <property type="match status" value="1"/>
</dbReference>
<feature type="domain" description="Fibronectin type-III" evidence="1">
    <location>
        <begin position="95"/>
        <end position="178"/>
    </location>
</feature>
<feature type="domain" description="Fibronectin type-III" evidence="1">
    <location>
        <begin position="256"/>
        <end position="339"/>
    </location>
</feature>
<dbReference type="SMART" id="SM00060">
    <property type="entry name" value="FN3"/>
    <property type="match status" value="7"/>
</dbReference>
<feature type="domain" description="Fibronectin type-III" evidence="1">
    <location>
        <begin position="421"/>
        <end position="501"/>
    </location>
</feature>
<dbReference type="Gene3D" id="2.60.40.10">
    <property type="entry name" value="Immunoglobulins"/>
    <property type="match status" value="7"/>
</dbReference>
<dbReference type="InterPro" id="IPR036116">
    <property type="entry name" value="FN3_sf"/>
</dbReference>
<dbReference type="PROSITE" id="PS50853">
    <property type="entry name" value="FN3"/>
    <property type="match status" value="3"/>
</dbReference>
<evidence type="ECO:0000313" key="3">
    <source>
        <dbReference type="Proteomes" id="UP000706031"/>
    </source>
</evidence>
<dbReference type="InterPro" id="IPR050617">
    <property type="entry name" value="E3_ligase_FN3/SPRY"/>
</dbReference>
<proteinExistence type="predicted"/>
<dbReference type="CDD" id="cd00063">
    <property type="entry name" value="FN3"/>
    <property type="match status" value="5"/>
</dbReference>
<gene>
    <name evidence="2" type="ORF">H7T88_22845</name>
</gene>
<dbReference type="Proteomes" id="UP000706031">
    <property type="component" value="Unassembled WGS sequence"/>
</dbReference>
<evidence type="ECO:0000259" key="1">
    <source>
        <dbReference type="PROSITE" id="PS50853"/>
    </source>
</evidence>
<protein>
    <submittedName>
        <fullName evidence="2">Fibronectin type III domain-containing protein</fullName>
    </submittedName>
</protein>